<feature type="compositionally biased region" description="Basic and acidic residues" evidence="1">
    <location>
        <begin position="160"/>
        <end position="175"/>
    </location>
</feature>
<feature type="region of interest" description="Disordered" evidence="1">
    <location>
        <begin position="63"/>
        <end position="83"/>
    </location>
</feature>
<proteinExistence type="predicted"/>
<evidence type="ECO:0000256" key="1">
    <source>
        <dbReference type="SAM" id="MobiDB-lite"/>
    </source>
</evidence>
<accession>A0A8S9SK37</accession>
<dbReference type="Proteomes" id="UP000712600">
    <property type="component" value="Unassembled WGS sequence"/>
</dbReference>
<dbReference type="AlphaFoldDB" id="A0A8S9SK37"/>
<organism evidence="2 3">
    <name type="scientific">Brassica cretica</name>
    <name type="common">Mustard</name>
    <dbReference type="NCBI Taxonomy" id="69181"/>
    <lineage>
        <taxon>Eukaryota</taxon>
        <taxon>Viridiplantae</taxon>
        <taxon>Streptophyta</taxon>
        <taxon>Embryophyta</taxon>
        <taxon>Tracheophyta</taxon>
        <taxon>Spermatophyta</taxon>
        <taxon>Magnoliopsida</taxon>
        <taxon>eudicotyledons</taxon>
        <taxon>Gunneridae</taxon>
        <taxon>Pentapetalae</taxon>
        <taxon>rosids</taxon>
        <taxon>malvids</taxon>
        <taxon>Brassicales</taxon>
        <taxon>Brassicaceae</taxon>
        <taxon>Brassiceae</taxon>
        <taxon>Brassica</taxon>
    </lineage>
</organism>
<protein>
    <submittedName>
        <fullName evidence="2">Uncharacterized protein</fullName>
    </submittedName>
</protein>
<sequence length="295" mass="32492">MVRNSSFGGLVSHIKHQLKSGILEALSQPSCDPSIHLVLHPESISNLIQSSEPILRSFKCYQSHSSGTMSSDDERNRPGNSFAGLSNLQMRALNDSMSNMLNACLDQIHQRLLQANQTHPRTGARRDHVPVEVHSSDQTRQTDQAVYRLNPRTSGLELRPGPRPDDRTDRTEARLSRPTRRAKADGQARINLGRANSDSDHSYSLLAHLARTACTGDCTDDLSSLFDPFMDFPFGYFSKARILKLSKDLGYVGTQLVRSERPVALADCPAHVLILSALNTANSDASGQEPNGHLD</sequence>
<evidence type="ECO:0000313" key="3">
    <source>
        <dbReference type="Proteomes" id="UP000712600"/>
    </source>
</evidence>
<dbReference type="EMBL" id="QGKX02000004">
    <property type="protein sequence ID" value="KAF3601961.1"/>
    <property type="molecule type" value="Genomic_DNA"/>
</dbReference>
<reference evidence="2" key="1">
    <citation type="submission" date="2019-12" db="EMBL/GenBank/DDBJ databases">
        <title>Genome sequencing and annotation of Brassica cretica.</title>
        <authorList>
            <person name="Studholme D.J."/>
            <person name="Sarris P."/>
        </authorList>
    </citation>
    <scope>NUCLEOTIDE SEQUENCE</scope>
    <source>
        <strain evidence="2">PFS-109/04</strain>
        <tissue evidence="2">Leaf</tissue>
    </source>
</reference>
<name>A0A8S9SK37_BRACR</name>
<feature type="region of interest" description="Disordered" evidence="1">
    <location>
        <begin position="118"/>
        <end position="186"/>
    </location>
</feature>
<comment type="caution">
    <text evidence="2">The sequence shown here is derived from an EMBL/GenBank/DDBJ whole genome shotgun (WGS) entry which is preliminary data.</text>
</comment>
<evidence type="ECO:0000313" key="2">
    <source>
        <dbReference type="EMBL" id="KAF3601961.1"/>
    </source>
</evidence>
<feature type="compositionally biased region" description="Basic and acidic residues" evidence="1">
    <location>
        <begin position="124"/>
        <end position="137"/>
    </location>
</feature>
<gene>
    <name evidence="2" type="ORF">F2Q69_00036326</name>
</gene>